<feature type="region of interest" description="Disordered" evidence="1">
    <location>
        <begin position="57"/>
        <end position="89"/>
    </location>
</feature>
<evidence type="ECO:0000313" key="2">
    <source>
        <dbReference type="EMBL" id="WAR08621.1"/>
    </source>
</evidence>
<feature type="region of interest" description="Disordered" evidence="1">
    <location>
        <begin position="1"/>
        <end position="45"/>
    </location>
</feature>
<gene>
    <name evidence="2" type="ORF">MAR_018579</name>
</gene>
<keyword evidence="3" id="KW-1185">Reference proteome</keyword>
<feature type="compositionally biased region" description="Gly residues" evidence="1">
    <location>
        <begin position="9"/>
        <end position="32"/>
    </location>
</feature>
<accession>A0ABY7EN57</accession>
<dbReference type="EMBL" id="CP111017">
    <property type="protein sequence ID" value="WAR08621.1"/>
    <property type="molecule type" value="Genomic_DNA"/>
</dbReference>
<name>A0ABY7EN57_MYAAR</name>
<reference evidence="2" key="1">
    <citation type="submission" date="2022-11" db="EMBL/GenBank/DDBJ databases">
        <title>Centuries of genome instability and evolution in soft-shell clam transmissible cancer (bioRxiv).</title>
        <authorList>
            <person name="Hart S.F.M."/>
            <person name="Yonemitsu M.A."/>
            <person name="Giersch R.M."/>
            <person name="Beal B.F."/>
            <person name="Arriagada G."/>
            <person name="Davis B.W."/>
            <person name="Ostrander E.A."/>
            <person name="Goff S.P."/>
            <person name="Metzger M.J."/>
        </authorList>
    </citation>
    <scope>NUCLEOTIDE SEQUENCE</scope>
    <source>
        <strain evidence="2">MELC-2E11</strain>
        <tissue evidence="2">Siphon/mantle</tissue>
    </source>
</reference>
<sequence>MENHTSVSGGEGMGEGVGGEGRGGEGSKGMGGFTPSPHSKWKVRRDPCLPSIARGARFRKLPGQTPPPAMSADEVPWRGQGGRPPTMSSVEFDRQLDKISVWLEGWTHEQETT</sequence>
<evidence type="ECO:0000313" key="3">
    <source>
        <dbReference type="Proteomes" id="UP001164746"/>
    </source>
</evidence>
<organism evidence="2 3">
    <name type="scientific">Mya arenaria</name>
    <name type="common">Soft-shell clam</name>
    <dbReference type="NCBI Taxonomy" id="6604"/>
    <lineage>
        <taxon>Eukaryota</taxon>
        <taxon>Metazoa</taxon>
        <taxon>Spiralia</taxon>
        <taxon>Lophotrochozoa</taxon>
        <taxon>Mollusca</taxon>
        <taxon>Bivalvia</taxon>
        <taxon>Autobranchia</taxon>
        <taxon>Heteroconchia</taxon>
        <taxon>Euheterodonta</taxon>
        <taxon>Imparidentia</taxon>
        <taxon>Neoheterodontei</taxon>
        <taxon>Myida</taxon>
        <taxon>Myoidea</taxon>
        <taxon>Myidae</taxon>
        <taxon>Mya</taxon>
    </lineage>
</organism>
<evidence type="ECO:0000256" key="1">
    <source>
        <dbReference type="SAM" id="MobiDB-lite"/>
    </source>
</evidence>
<dbReference type="Proteomes" id="UP001164746">
    <property type="component" value="Chromosome 6"/>
</dbReference>
<protein>
    <submittedName>
        <fullName evidence="2">Uncharacterized protein</fullName>
    </submittedName>
</protein>
<proteinExistence type="predicted"/>